<proteinExistence type="predicted"/>
<reference evidence="2" key="1">
    <citation type="submission" date="2020-02" db="EMBL/GenBank/DDBJ databases">
        <authorList>
            <person name="Meier V. D."/>
        </authorList>
    </citation>
    <scope>NUCLEOTIDE SEQUENCE</scope>
    <source>
        <strain evidence="2">AVDCRST_MAG50</strain>
    </source>
</reference>
<sequence length="105" mass="12481">ERTQAHRRCHSCDCPHARDAGARLRRTSPAGGCHRWPYRRRGPAPGPRGPRRRSRRRRRERGAPERAEQQPDPHRLPEQQRRQRRGRGGHHHRRQRRLRPGGRAL</sequence>
<organism evidence="2">
    <name type="scientific">uncultured Acidimicrobiales bacterium</name>
    <dbReference type="NCBI Taxonomy" id="310071"/>
    <lineage>
        <taxon>Bacteria</taxon>
        <taxon>Bacillati</taxon>
        <taxon>Actinomycetota</taxon>
        <taxon>Acidimicrobiia</taxon>
        <taxon>Acidimicrobiales</taxon>
        <taxon>environmental samples</taxon>
    </lineage>
</organism>
<protein>
    <submittedName>
        <fullName evidence="2">Uncharacterized protein</fullName>
    </submittedName>
</protein>
<dbReference type="AlphaFoldDB" id="A0A6J4IND8"/>
<feature type="compositionally biased region" description="Basic and acidic residues" evidence="1">
    <location>
        <begin position="1"/>
        <end position="22"/>
    </location>
</feature>
<feature type="non-terminal residue" evidence="2">
    <location>
        <position position="1"/>
    </location>
</feature>
<feature type="compositionally biased region" description="Basic residues" evidence="1">
    <location>
        <begin position="49"/>
        <end position="60"/>
    </location>
</feature>
<feature type="compositionally biased region" description="Basic and acidic residues" evidence="1">
    <location>
        <begin position="61"/>
        <end position="81"/>
    </location>
</feature>
<feature type="region of interest" description="Disordered" evidence="1">
    <location>
        <begin position="1"/>
        <end position="105"/>
    </location>
</feature>
<evidence type="ECO:0000256" key="1">
    <source>
        <dbReference type="SAM" id="MobiDB-lite"/>
    </source>
</evidence>
<accession>A0A6J4IND8</accession>
<feature type="non-terminal residue" evidence="2">
    <location>
        <position position="105"/>
    </location>
</feature>
<evidence type="ECO:0000313" key="2">
    <source>
        <dbReference type="EMBL" id="CAA9254511.1"/>
    </source>
</evidence>
<feature type="compositionally biased region" description="Basic residues" evidence="1">
    <location>
        <begin position="82"/>
        <end position="105"/>
    </location>
</feature>
<dbReference type="EMBL" id="CADCTF010000114">
    <property type="protein sequence ID" value="CAA9254511.1"/>
    <property type="molecule type" value="Genomic_DNA"/>
</dbReference>
<gene>
    <name evidence="2" type="ORF">AVDCRST_MAG50-2427</name>
</gene>
<name>A0A6J4IND8_9ACTN</name>